<dbReference type="AlphaFoldDB" id="A6NPB9"/>
<gene>
    <name evidence="1" type="ORF">BACCAP_00010</name>
</gene>
<protein>
    <submittedName>
        <fullName evidence="1">Uncharacterized protein</fullName>
    </submittedName>
</protein>
<proteinExistence type="predicted"/>
<accession>A6NPB9</accession>
<evidence type="ECO:0000313" key="1">
    <source>
        <dbReference type="EMBL" id="EDN01977.1"/>
    </source>
</evidence>
<evidence type="ECO:0000313" key="2">
    <source>
        <dbReference type="Proteomes" id="UP000003639"/>
    </source>
</evidence>
<dbReference type="Proteomes" id="UP000003639">
    <property type="component" value="Unassembled WGS sequence"/>
</dbReference>
<dbReference type="EMBL" id="AAXG02000001">
    <property type="protein sequence ID" value="EDN01977.1"/>
    <property type="molecule type" value="Genomic_DNA"/>
</dbReference>
<reference evidence="1 2" key="2">
    <citation type="submission" date="2007-06" db="EMBL/GenBank/DDBJ databases">
        <title>Draft genome sequence of Pseudoflavonifractor capillosus ATCC 29799.</title>
        <authorList>
            <person name="Sudarsanam P."/>
            <person name="Ley R."/>
            <person name="Guruge J."/>
            <person name="Turnbaugh P.J."/>
            <person name="Mahowald M."/>
            <person name="Liep D."/>
            <person name="Gordon J."/>
        </authorList>
    </citation>
    <scope>NUCLEOTIDE SEQUENCE [LARGE SCALE GENOMIC DNA]</scope>
    <source>
        <strain evidence="1 2">ATCC 29799</strain>
    </source>
</reference>
<comment type="caution">
    <text evidence="1">The sequence shown here is derived from an EMBL/GenBank/DDBJ whole genome shotgun (WGS) entry which is preliminary data.</text>
</comment>
<sequence>MGSDPGFSAPAWARGYFNPRSPCGERQQIYTNKYLQICAFYTIFKCIY</sequence>
<organism evidence="1 2">
    <name type="scientific">Pseudoflavonifractor capillosus ATCC 29799</name>
    <dbReference type="NCBI Taxonomy" id="411467"/>
    <lineage>
        <taxon>Bacteria</taxon>
        <taxon>Bacillati</taxon>
        <taxon>Bacillota</taxon>
        <taxon>Clostridia</taxon>
        <taxon>Eubacteriales</taxon>
        <taxon>Oscillospiraceae</taxon>
        <taxon>Pseudoflavonifractor</taxon>
    </lineage>
</organism>
<reference evidence="1 2" key="1">
    <citation type="submission" date="2007-04" db="EMBL/GenBank/DDBJ databases">
        <authorList>
            <person name="Fulton L."/>
            <person name="Clifton S."/>
            <person name="Fulton B."/>
            <person name="Xu J."/>
            <person name="Minx P."/>
            <person name="Pepin K.H."/>
            <person name="Johnson M."/>
            <person name="Thiruvilangam P."/>
            <person name="Bhonagiri V."/>
            <person name="Nash W.E."/>
            <person name="Mardis E.R."/>
            <person name="Wilson R.K."/>
        </authorList>
    </citation>
    <scope>NUCLEOTIDE SEQUENCE [LARGE SCALE GENOMIC DNA]</scope>
    <source>
        <strain evidence="1 2">ATCC 29799</strain>
    </source>
</reference>
<keyword evidence="2" id="KW-1185">Reference proteome</keyword>
<name>A6NPB9_9FIRM</name>